<organism evidence="1 2">
    <name type="scientific">Allacma fusca</name>
    <dbReference type="NCBI Taxonomy" id="39272"/>
    <lineage>
        <taxon>Eukaryota</taxon>
        <taxon>Metazoa</taxon>
        <taxon>Ecdysozoa</taxon>
        <taxon>Arthropoda</taxon>
        <taxon>Hexapoda</taxon>
        <taxon>Collembola</taxon>
        <taxon>Symphypleona</taxon>
        <taxon>Sminthuridae</taxon>
        <taxon>Allacma</taxon>
    </lineage>
</organism>
<comment type="caution">
    <text evidence="1">The sequence shown here is derived from an EMBL/GenBank/DDBJ whole genome shotgun (WGS) entry which is preliminary data.</text>
</comment>
<protein>
    <submittedName>
        <fullName evidence="1">Uncharacterized protein</fullName>
    </submittedName>
</protein>
<dbReference type="EMBL" id="CAJVCH010009065">
    <property type="protein sequence ID" value="CAG7665719.1"/>
    <property type="molecule type" value="Genomic_DNA"/>
</dbReference>
<accession>A0A8J2J3X7</accession>
<keyword evidence="2" id="KW-1185">Reference proteome</keyword>
<name>A0A8J2J3X7_9HEXA</name>
<reference evidence="1" key="1">
    <citation type="submission" date="2021-06" db="EMBL/GenBank/DDBJ databases">
        <authorList>
            <person name="Hodson N. C."/>
            <person name="Mongue J. A."/>
            <person name="Jaron S. K."/>
        </authorList>
    </citation>
    <scope>NUCLEOTIDE SEQUENCE</scope>
</reference>
<evidence type="ECO:0000313" key="1">
    <source>
        <dbReference type="EMBL" id="CAG7665719.1"/>
    </source>
</evidence>
<dbReference type="Proteomes" id="UP000708208">
    <property type="component" value="Unassembled WGS sequence"/>
</dbReference>
<gene>
    <name evidence="1" type="ORF">AFUS01_LOCUS1630</name>
</gene>
<evidence type="ECO:0000313" key="2">
    <source>
        <dbReference type="Proteomes" id="UP000708208"/>
    </source>
</evidence>
<dbReference type="AlphaFoldDB" id="A0A8J2J3X7"/>
<proteinExistence type="predicted"/>
<sequence length="139" mass="15884">MERGGIHAGVVLVDPNKLRSFSYHSLRQSTAKVEHRLTKLCSSLGVSFTPTLQFQLVLNASPEQVHSVLKYLALLTIPSIKSSFVLLNGEKNLLKTISSKWRSRSRGIKINKLKQREQVLRYCNLGNRHFWKLDLKEIV</sequence>